<evidence type="ECO:0000313" key="7">
    <source>
        <dbReference type="EMBL" id="KAE9136018.1"/>
    </source>
</evidence>
<evidence type="ECO:0000313" key="15">
    <source>
        <dbReference type="Proteomes" id="UP000433483"/>
    </source>
</evidence>
<comment type="caution">
    <text evidence="8">The sequence shown here is derived from an EMBL/GenBank/DDBJ whole genome shotgun (WGS) entry which is preliminary data.</text>
</comment>
<dbReference type="Proteomes" id="UP000437068">
    <property type="component" value="Unassembled WGS sequence"/>
</dbReference>
<evidence type="ECO:0000256" key="1">
    <source>
        <dbReference type="SAM" id="MobiDB-lite"/>
    </source>
</evidence>
<evidence type="ECO:0000313" key="10">
    <source>
        <dbReference type="EMBL" id="KAE9252800.1"/>
    </source>
</evidence>
<organism evidence="8 18">
    <name type="scientific">Phytophthora fragariae</name>
    <dbReference type="NCBI Taxonomy" id="53985"/>
    <lineage>
        <taxon>Eukaryota</taxon>
        <taxon>Sar</taxon>
        <taxon>Stramenopiles</taxon>
        <taxon>Oomycota</taxon>
        <taxon>Peronosporomycetes</taxon>
        <taxon>Peronosporales</taxon>
        <taxon>Peronosporaceae</taxon>
        <taxon>Phytophthora</taxon>
    </lineage>
</organism>
<dbReference type="EMBL" id="QXGE01000058">
    <property type="protein sequence ID" value="KAE9326987.1"/>
    <property type="molecule type" value="Genomic_DNA"/>
</dbReference>
<dbReference type="EMBL" id="QXGC01000047">
    <property type="protein sequence ID" value="KAE9252800.1"/>
    <property type="molecule type" value="Genomic_DNA"/>
</dbReference>
<proteinExistence type="predicted"/>
<dbReference type="SUPFAM" id="SSF81324">
    <property type="entry name" value="Voltage-gated potassium channels"/>
    <property type="match status" value="1"/>
</dbReference>
<evidence type="ECO:0000313" key="14">
    <source>
        <dbReference type="Proteomes" id="UP000429523"/>
    </source>
</evidence>
<feature type="compositionally biased region" description="Basic and acidic residues" evidence="1">
    <location>
        <begin position="29"/>
        <end position="53"/>
    </location>
</feature>
<dbReference type="EMBL" id="QXFW01000048">
    <property type="protein sequence ID" value="KAE9028178.1"/>
    <property type="molecule type" value="Genomic_DNA"/>
</dbReference>
<evidence type="ECO:0000313" key="6">
    <source>
        <dbReference type="EMBL" id="KAE9135781.1"/>
    </source>
</evidence>
<dbReference type="Proteomes" id="UP000441208">
    <property type="component" value="Unassembled WGS sequence"/>
</dbReference>
<dbReference type="OrthoDB" id="73653at2759"/>
<feature type="transmembrane region" description="Helical" evidence="2">
    <location>
        <begin position="134"/>
        <end position="154"/>
    </location>
</feature>
<reference evidence="14 15" key="1">
    <citation type="submission" date="2018-08" db="EMBL/GenBank/DDBJ databases">
        <title>Genomic investigation of the strawberry pathogen Phytophthora fragariae indicates pathogenicity is determined by transcriptional variation in three key races.</title>
        <authorList>
            <person name="Adams T.M."/>
            <person name="Armitage A.D."/>
            <person name="Sobczyk M.K."/>
            <person name="Bates H.J."/>
            <person name="Dunwell J.M."/>
            <person name="Nellist C.F."/>
            <person name="Harrison R.J."/>
        </authorList>
    </citation>
    <scope>NUCLEOTIDE SEQUENCE [LARGE SCALE GENOMIC DNA]</scope>
    <source>
        <strain evidence="12 16">A4</strain>
        <strain evidence="11 17">BC-1</strain>
        <strain evidence="10 21">BC-23</strain>
        <strain evidence="9 15">NOV-27</strain>
        <strain evidence="8 18">NOV-5</strain>
        <strain evidence="7 19">NOV-71</strain>
        <strain evidence="13 22">NOV-77</strain>
        <strain evidence="4 14">NOV-9</strain>
        <strain evidence="6 23">ONT-3</strain>
        <strain evidence="5 20">SCRP245</strain>
    </source>
</reference>
<dbReference type="InterPro" id="IPR015449">
    <property type="entry name" value="K_chnl_Ca-activ_SK"/>
</dbReference>
<feature type="transmembrane region" description="Helical" evidence="2">
    <location>
        <begin position="340"/>
        <end position="361"/>
    </location>
</feature>
<evidence type="ECO:0000313" key="23">
    <source>
        <dbReference type="Proteomes" id="UP000488956"/>
    </source>
</evidence>
<dbReference type="EMBL" id="QXFY01000057">
    <property type="protein sequence ID" value="KAE9359611.1"/>
    <property type="molecule type" value="Genomic_DNA"/>
</dbReference>
<evidence type="ECO:0000313" key="5">
    <source>
        <dbReference type="EMBL" id="KAE9028178.1"/>
    </source>
</evidence>
<evidence type="ECO:0000259" key="3">
    <source>
        <dbReference type="Pfam" id="PF07885"/>
    </source>
</evidence>
<accession>A0A6A3V4A6</accession>
<dbReference type="GO" id="GO:0016286">
    <property type="term" value="F:small conductance calcium-activated potassium channel activity"/>
    <property type="evidence" value="ECO:0007669"/>
    <property type="project" value="InterPro"/>
</dbReference>
<feature type="transmembrane region" description="Helical" evidence="2">
    <location>
        <begin position="89"/>
        <end position="108"/>
    </location>
</feature>
<feature type="transmembrane region" description="Helical" evidence="2">
    <location>
        <begin position="174"/>
        <end position="192"/>
    </location>
</feature>
<dbReference type="Proteomes" id="UP000488956">
    <property type="component" value="Unassembled WGS sequence"/>
</dbReference>
<dbReference type="Proteomes" id="UP000433483">
    <property type="component" value="Unassembled WGS sequence"/>
</dbReference>
<dbReference type="InterPro" id="IPR013099">
    <property type="entry name" value="K_chnl_dom"/>
</dbReference>
<feature type="region of interest" description="Disordered" evidence="1">
    <location>
        <begin position="500"/>
        <end position="528"/>
    </location>
</feature>
<dbReference type="EMBL" id="QXFZ01000063">
    <property type="protein sequence ID" value="KAE9136018.1"/>
    <property type="molecule type" value="Genomic_DNA"/>
</dbReference>
<evidence type="ECO:0000313" key="8">
    <source>
        <dbReference type="EMBL" id="KAE9154185.1"/>
    </source>
</evidence>
<dbReference type="Pfam" id="PF07885">
    <property type="entry name" value="Ion_trans_2"/>
    <property type="match status" value="1"/>
</dbReference>
<evidence type="ECO:0000313" key="20">
    <source>
        <dbReference type="Proteomes" id="UP000460718"/>
    </source>
</evidence>
<dbReference type="GO" id="GO:0016020">
    <property type="term" value="C:membrane"/>
    <property type="evidence" value="ECO:0007669"/>
    <property type="project" value="InterPro"/>
</dbReference>
<feature type="region of interest" description="Disordered" evidence="1">
    <location>
        <begin position="1"/>
        <end position="53"/>
    </location>
</feature>
<protein>
    <recommendedName>
        <fullName evidence="3">Potassium channel domain-containing protein</fullName>
    </recommendedName>
</protein>
<dbReference type="PANTHER" id="PTHR10153">
    <property type="entry name" value="SMALL CONDUCTANCE CALCIUM-ACTIVATED POTASSIUM CHANNEL"/>
    <property type="match status" value="1"/>
</dbReference>
<sequence>MTRGTNARLKPVSERSLRTSSNVAPADSSTKESGFRRQSLTHEEHDEHEVHDPTKLIQDDKKGWSYFMQRNSVLRTYQKRVVFNNGIKVAALEFVIMLLSVAQLHWSYRSPHWREKRACDSRPGCIDTLGDGSFAIANVIRVIIAVLALVRLSIRFNQLWKTKCHHNPTIRSRLDCVFAYALELMFTAIFPFPGLEAFFSSDCGDTFVLLSVAVFLRPTSWEQWLYYPYPIRQKEKVTSFSGKLEFSYRQFVIKKVFDDNPLKKLLTFYVLLGGTAAYVLHVTETIKGECWWENDDAETERSEDAICYELHLSDSLWLVFMTFLSIGYGDVYPKTGRGRAIIAITACLALTLDAMFFSIIIKKFTFSTMEARVHAFLYRMELYNKKDISAVMAVQATFRFNKSYRDSLIWHQERGSSIFYRPLSDRLPNEVKKKLYASRFQKSLKQIMKFNTDGDPLNAFSKHVEVITAALGATFVDMIRLKKMYYRKIRVLEQRRQQANRRASSFRMASSGRPMLASSGTGKSQPLFHPQLVTHKSDSTAVGLSPNIPNAVAPNYGPMEGSDAWGEEMLRKAEAAMVHLKKIENNVKGMCRTRSW</sequence>
<keyword evidence="2" id="KW-0472">Membrane</keyword>
<keyword evidence="15" id="KW-1185">Reference proteome</keyword>
<evidence type="ECO:0000313" key="19">
    <source>
        <dbReference type="Proteomes" id="UP000441208"/>
    </source>
</evidence>
<evidence type="ECO:0000313" key="12">
    <source>
        <dbReference type="EMBL" id="KAE9326987.1"/>
    </source>
</evidence>
<dbReference type="Proteomes" id="UP000440367">
    <property type="component" value="Unassembled WGS sequence"/>
</dbReference>
<gene>
    <name evidence="12" type="ORF">PF001_g2138</name>
    <name evidence="11" type="ORF">PF002_g2781</name>
    <name evidence="10" type="ORF">PF004_g1792</name>
    <name evidence="9" type="ORF">PF005_g2410</name>
    <name evidence="8" type="ORF">PF006_g1752</name>
    <name evidence="7" type="ORF">PF007_g2336</name>
    <name evidence="13" type="ORF">PF008_g2182</name>
    <name evidence="4" type="ORF">PF009_g2593</name>
    <name evidence="6" type="ORF">PF010_g1947</name>
    <name evidence="5" type="ORF">PF011_g1699</name>
</gene>
<evidence type="ECO:0000313" key="16">
    <source>
        <dbReference type="Proteomes" id="UP000437068"/>
    </source>
</evidence>
<feature type="transmembrane region" description="Helical" evidence="2">
    <location>
        <begin position="265"/>
        <end position="283"/>
    </location>
</feature>
<evidence type="ECO:0000313" key="18">
    <source>
        <dbReference type="Proteomes" id="UP000440732"/>
    </source>
</evidence>
<dbReference type="EMBL" id="QXGA01000046">
    <property type="protein sequence ID" value="KAE9154185.1"/>
    <property type="molecule type" value="Genomic_DNA"/>
</dbReference>
<dbReference type="Proteomes" id="UP000460718">
    <property type="component" value="Unassembled WGS sequence"/>
</dbReference>
<feature type="compositionally biased region" description="Polar residues" evidence="1">
    <location>
        <begin position="18"/>
        <end position="28"/>
    </location>
</feature>
<dbReference type="Proteomes" id="UP000476176">
    <property type="component" value="Unassembled WGS sequence"/>
</dbReference>
<evidence type="ECO:0000313" key="9">
    <source>
        <dbReference type="EMBL" id="KAE9233259.1"/>
    </source>
</evidence>
<dbReference type="EMBL" id="QXFX01000051">
    <property type="protein sequence ID" value="KAE9135781.1"/>
    <property type="molecule type" value="Genomic_DNA"/>
</dbReference>
<evidence type="ECO:0000313" key="13">
    <source>
        <dbReference type="EMBL" id="KAE9359611.1"/>
    </source>
</evidence>
<dbReference type="EMBL" id="QXGD01000074">
    <property type="protein sequence ID" value="KAE9254593.1"/>
    <property type="molecule type" value="Genomic_DNA"/>
</dbReference>
<evidence type="ECO:0000313" key="17">
    <source>
        <dbReference type="Proteomes" id="UP000440367"/>
    </source>
</evidence>
<dbReference type="AlphaFoldDB" id="A0A6A3V4A6"/>
<evidence type="ECO:0000313" key="22">
    <source>
        <dbReference type="Proteomes" id="UP000486351"/>
    </source>
</evidence>
<evidence type="ECO:0000313" key="11">
    <source>
        <dbReference type="EMBL" id="KAE9254593.1"/>
    </source>
</evidence>
<dbReference type="Proteomes" id="UP000440732">
    <property type="component" value="Unassembled WGS sequence"/>
</dbReference>
<feature type="domain" description="Potassium channel" evidence="3">
    <location>
        <begin position="308"/>
        <end position="364"/>
    </location>
</feature>
<dbReference type="EMBL" id="QXGF01000069">
    <property type="protein sequence ID" value="KAE8947832.1"/>
    <property type="molecule type" value="Genomic_DNA"/>
</dbReference>
<dbReference type="Proteomes" id="UP000486351">
    <property type="component" value="Unassembled WGS sequence"/>
</dbReference>
<keyword evidence="2" id="KW-0812">Transmembrane</keyword>
<evidence type="ECO:0000256" key="2">
    <source>
        <dbReference type="SAM" id="Phobius"/>
    </source>
</evidence>
<dbReference type="EMBL" id="QXGB01000065">
    <property type="protein sequence ID" value="KAE9233259.1"/>
    <property type="molecule type" value="Genomic_DNA"/>
</dbReference>
<keyword evidence="2" id="KW-1133">Transmembrane helix</keyword>
<name>A0A6A3V4A6_9STRA</name>
<dbReference type="Proteomes" id="UP000429523">
    <property type="component" value="Unassembled WGS sequence"/>
</dbReference>
<evidence type="ECO:0000313" key="4">
    <source>
        <dbReference type="EMBL" id="KAE8947832.1"/>
    </source>
</evidence>
<evidence type="ECO:0000313" key="21">
    <source>
        <dbReference type="Proteomes" id="UP000476176"/>
    </source>
</evidence>
<dbReference type="Gene3D" id="1.10.287.70">
    <property type="match status" value="1"/>
</dbReference>